<evidence type="ECO:0000256" key="4">
    <source>
        <dbReference type="ARBA" id="ARBA00022670"/>
    </source>
</evidence>
<keyword evidence="4" id="KW-0645">Protease</keyword>
<dbReference type="InterPro" id="IPR001460">
    <property type="entry name" value="PCN-bd_Tpept"/>
</dbReference>
<dbReference type="SUPFAM" id="SSF56601">
    <property type="entry name" value="beta-lactamase/transpeptidase-like"/>
    <property type="match status" value="1"/>
</dbReference>
<evidence type="ECO:0000256" key="3">
    <source>
        <dbReference type="ARBA" id="ARBA00022645"/>
    </source>
</evidence>
<protein>
    <recommendedName>
        <fullName evidence="13">peptidoglycan glycosyltransferase</fullName>
        <ecNumber evidence="13">2.4.99.28</ecNumber>
    </recommendedName>
</protein>
<evidence type="ECO:0000256" key="11">
    <source>
        <dbReference type="ARBA" id="ARBA00023268"/>
    </source>
</evidence>
<keyword evidence="6 18" id="KW-0808">Transferase</keyword>
<dbReference type="EC" id="2.4.99.28" evidence="13"/>
<dbReference type="Gene3D" id="3.40.710.10">
    <property type="entry name" value="DD-peptidase/beta-lactamase superfamily"/>
    <property type="match status" value="1"/>
</dbReference>
<dbReference type="GO" id="GO:0004180">
    <property type="term" value="F:carboxypeptidase activity"/>
    <property type="evidence" value="ECO:0007669"/>
    <property type="project" value="UniProtKB-KW"/>
</dbReference>
<organism evidence="18">
    <name type="scientific">hydrothermal vent metagenome</name>
    <dbReference type="NCBI Taxonomy" id="652676"/>
    <lineage>
        <taxon>unclassified sequences</taxon>
        <taxon>metagenomes</taxon>
        <taxon>ecological metagenomes</taxon>
    </lineage>
</organism>
<evidence type="ECO:0000256" key="7">
    <source>
        <dbReference type="ARBA" id="ARBA00022801"/>
    </source>
</evidence>
<dbReference type="PANTHER" id="PTHR32282:SF11">
    <property type="entry name" value="PENICILLIN-BINDING PROTEIN 1B"/>
    <property type="match status" value="1"/>
</dbReference>
<dbReference type="Pfam" id="PF00905">
    <property type="entry name" value="Transpeptidase"/>
    <property type="match status" value="1"/>
</dbReference>
<evidence type="ECO:0000256" key="15">
    <source>
        <dbReference type="SAM" id="Phobius"/>
    </source>
</evidence>
<keyword evidence="15" id="KW-0812">Transmembrane</keyword>
<keyword evidence="15" id="KW-1133">Transmembrane helix</keyword>
<evidence type="ECO:0000256" key="13">
    <source>
        <dbReference type="ARBA" id="ARBA00044770"/>
    </source>
</evidence>
<evidence type="ECO:0000256" key="12">
    <source>
        <dbReference type="ARBA" id="ARBA00023316"/>
    </source>
</evidence>
<dbReference type="InterPro" id="IPR012338">
    <property type="entry name" value="Beta-lactam/transpept-like"/>
</dbReference>
<keyword evidence="10 15" id="KW-0472">Membrane</keyword>
<dbReference type="EMBL" id="UOEV01000003">
    <property type="protein sequence ID" value="VAW31803.1"/>
    <property type="molecule type" value="Genomic_DNA"/>
</dbReference>
<keyword evidence="12" id="KW-0961">Cell wall biogenesis/degradation</keyword>
<dbReference type="GO" id="GO:0008360">
    <property type="term" value="P:regulation of cell shape"/>
    <property type="evidence" value="ECO:0007669"/>
    <property type="project" value="UniProtKB-KW"/>
</dbReference>
<evidence type="ECO:0000256" key="9">
    <source>
        <dbReference type="ARBA" id="ARBA00022984"/>
    </source>
</evidence>
<comment type="catalytic activity">
    <reaction evidence="14">
        <text>[GlcNAc-(1-&gt;4)-Mur2Ac(oyl-L-Ala-gamma-D-Glu-L-Lys-D-Ala-D-Ala)](n)-di-trans,octa-cis-undecaprenyl diphosphate + beta-D-GlcNAc-(1-&gt;4)-Mur2Ac(oyl-L-Ala-gamma-D-Glu-L-Lys-D-Ala-D-Ala)-di-trans,octa-cis-undecaprenyl diphosphate = [GlcNAc-(1-&gt;4)-Mur2Ac(oyl-L-Ala-gamma-D-Glu-L-Lys-D-Ala-D-Ala)](n+1)-di-trans,octa-cis-undecaprenyl diphosphate + di-trans,octa-cis-undecaprenyl diphosphate + H(+)</text>
        <dbReference type="Rhea" id="RHEA:23708"/>
        <dbReference type="Rhea" id="RHEA-COMP:9602"/>
        <dbReference type="Rhea" id="RHEA-COMP:9603"/>
        <dbReference type="ChEBI" id="CHEBI:15378"/>
        <dbReference type="ChEBI" id="CHEBI:58405"/>
        <dbReference type="ChEBI" id="CHEBI:60033"/>
        <dbReference type="ChEBI" id="CHEBI:78435"/>
        <dbReference type="EC" id="2.4.99.28"/>
    </reaction>
</comment>
<feature type="transmembrane region" description="Helical" evidence="15">
    <location>
        <begin position="16"/>
        <end position="41"/>
    </location>
</feature>
<name>A0A3B0UUL2_9ZZZZ</name>
<evidence type="ECO:0000256" key="10">
    <source>
        <dbReference type="ARBA" id="ARBA00023136"/>
    </source>
</evidence>
<evidence type="ECO:0000313" key="18">
    <source>
        <dbReference type="EMBL" id="VAW31803.1"/>
    </source>
</evidence>
<reference evidence="18" key="1">
    <citation type="submission" date="2018-06" db="EMBL/GenBank/DDBJ databases">
        <authorList>
            <person name="Zhirakovskaya E."/>
        </authorList>
    </citation>
    <scope>NUCLEOTIDE SEQUENCE</scope>
</reference>
<dbReference type="AlphaFoldDB" id="A0A3B0UUL2"/>
<evidence type="ECO:0000256" key="14">
    <source>
        <dbReference type="ARBA" id="ARBA00049902"/>
    </source>
</evidence>
<keyword evidence="7" id="KW-0378">Hydrolase</keyword>
<dbReference type="GO" id="GO:0008955">
    <property type="term" value="F:peptidoglycan glycosyltransferase activity"/>
    <property type="evidence" value="ECO:0007669"/>
    <property type="project" value="UniProtKB-EC"/>
</dbReference>
<dbReference type="InterPro" id="IPR001264">
    <property type="entry name" value="Glyco_trans_51"/>
</dbReference>
<keyword evidence="9" id="KW-0573">Peptidoglycan synthesis</keyword>
<evidence type="ECO:0000259" key="16">
    <source>
        <dbReference type="Pfam" id="PF00905"/>
    </source>
</evidence>
<keyword evidence="3" id="KW-0121">Carboxypeptidase</keyword>
<evidence type="ECO:0000256" key="6">
    <source>
        <dbReference type="ARBA" id="ARBA00022679"/>
    </source>
</evidence>
<dbReference type="InterPro" id="IPR036950">
    <property type="entry name" value="PBP_transglycosylase"/>
</dbReference>
<gene>
    <name evidence="18" type="ORF">MNBD_CPR01-487</name>
</gene>
<keyword evidence="5 18" id="KW-0328">Glycosyltransferase</keyword>
<dbReference type="SUPFAM" id="SSF53955">
    <property type="entry name" value="Lysozyme-like"/>
    <property type="match status" value="1"/>
</dbReference>
<dbReference type="Gene3D" id="1.10.3810.10">
    <property type="entry name" value="Biosynthetic peptidoglycan transglycosylase-like"/>
    <property type="match status" value="1"/>
</dbReference>
<dbReference type="FunFam" id="1.10.3810.10:FF:000001">
    <property type="entry name" value="Penicillin-binding protein 1A"/>
    <property type="match status" value="1"/>
</dbReference>
<dbReference type="GO" id="GO:0071555">
    <property type="term" value="P:cell wall organization"/>
    <property type="evidence" value="ECO:0007669"/>
    <property type="project" value="UniProtKB-KW"/>
</dbReference>
<dbReference type="NCBIfam" id="TIGR02074">
    <property type="entry name" value="PBP_1a_fam"/>
    <property type="match status" value="1"/>
</dbReference>
<evidence type="ECO:0000256" key="5">
    <source>
        <dbReference type="ARBA" id="ARBA00022676"/>
    </source>
</evidence>
<dbReference type="InterPro" id="IPR023346">
    <property type="entry name" value="Lysozyme-like_dom_sf"/>
</dbReference>
<evidence type="ECO:0000259" key="17">
    <source>
        <dbReference type="Pfam" id="PF00912"/>
    </source>
</evidence>
<feature type="domain" description="Glycosyl transferase family 51" evidence="17">
    <location>
        <begin position="72"/>
        <end position="244"/>
    </location>
</feature>
<accession>A0A3B0UUL2</accession>
<keyword evidence="2" id="KW-1003">Cell membrane</keyword>
<sequence length="719" mass="79686">MTSSTKRVRSLERSRPFLVIVLLALSFLFIAVGSGVLWIAFSPIPDISSFGTREVSQSTKIYDRTGTVLLYDYNRDTQREVVPLSSISPFIQKATIAIEDSSFYSHGGIRISSIIRAMFADMLGGSFAQGGSTITQQVVKNTMLTNEKSIIRKVHEWILAIRLEQYYSKNQILETYLNEMPYGGTLYGVESASKSFFGKSAKNVTIAEAAYLASLLQAPTYYSPYGNHRLALDERKNVVLRRMKELGFITNKQYISAKKEKVVFAHKNNSSIIAPHFVFYILNKLSQNYGTNSLQRGLHVITTLNVDLQNKLQNIVSTYGDKNAKNFNASNEAAVAVDPKTGQILAMIGSRDYFNEKIDGNYNDALALLQPGSTFKPFVYATALKKGFTRDTTIFDLPTQFSTNCAPSDTKNDVPPCYAPSNFDNAFRGPMTFTTALAQSINVPAVKVLYLTGIKPVIDLATASGITSITGDISRYGLSFALGAADVSLLDMTDAYGTFANNGIHNPPTGILRVTNTNGNVLTEYQNHSVRVMPSSVAHDISAMLSNNSARFPEYPPINPLNFPGYDVAVKTGTTNDYRDAWTIGYTPSIVIGVWAGNNDHSPMVKKIAGYIVAPMWHEMMQYALNTYPKSYFGEPTTISSSTKPVLRGQYRIKKDGIFTTHSLLYWVNKNNPQEPSPENPSKDPQFLYWEYPVSIWRSEHNINNATSTITPSTISNSQ</sequence>
<dbReference type="GO" id="GO:0030288">
    <property type="term" value="C:outer membrane-bounded periplasmic space"/>
    <property type="evidence" value="ECO:0007669"/>
    <property type="project" value="TreeGrafter"/>
</dbReference>
<keyword evidence="11" id="KW-0511">Multifunctional enzyme</keyword>
<evidence type="ECO:0000256" key="2">
    <source>
        <dbReference type="ARBA" id="ARBA00022475"/>
    </source>
</evidence>
<dbReference type="InterPro" id="IPR050396">
    <property type="entry name" value="Glycosyltr_51/Transpeptidase"/>
</dbReference>
<dbReference type="GO" id="GO:0005886">
    <property type="term" value="C:plasma membrane"/>
    <property type="evidence" value="ECO:0007669"/>
    <property type="project" value="UniProtKB-SubCell"/>
</dbReference>
<feature type="domain" description="Penicillin-binding protein transpeptidase" evidence="16">
    <location>
        <begin position="333"/>
        <end position="589"/>
    </location>
</feature>
<dbReference type="Pfam" id="PF00912">
    <property type="entry name" value="Transgly"/>
    <property type="match status" value="1"/>
</dbReference>
<evidence type="ECO:0000256" key="1">
    <source>
        <dbReference type="ARBA" id="ARBA00004236"/>
    </source>
</evidence>
<dbReference type="PANTHER" id="PTHR32282">
    <property type="entry name" value="BINDING PROTEIN TRANSPEPTIDASE, PUTATIVE-RELATED"/>
    <property type="match status" value="1"/>
</dbReference>
<evidence type="ECO:0000256" key="8">
    <source>
        <dbReference type="ARBA" id="ARBA00022960"/>
    </source>
</evidence>
<dbReference type="GO" id="GO:0006508">
    <property type="term" value="P:proteolysis"/>
    <property type="evidence" value="ECO:0007669"/>
    <property type="project" value="UniProtKB-KW"/>
</dbReference>
<keyword evidence="8" id="KW-0133">Cell shape</keyword>
<dbReference type="GO" id="GO:0008658">
    <property type="term" value="F:penicillin binding"/>
    <property type="evidence" value="ECO:0007669"/>
    <property type="project" value="InterPro"/>
</dbReference>
<comment type="subcellular location">
    <subcellularLocation>
        <location evidence="1">Cell membrane</location>
    </subcellularLocation>
</comment>
<dbReference type="GO" id="GO:0009252">
    <property type="term" value="P:peptidoglycan biosynthetic process"/>
    <property type="evidence" value="ECO:0007669"/>
    <property type="project" value="UniProtKB-KW"/>
</dbReference>
<proteinExistence type="predicted"/>